<feature type="domain" description="Glycosyl transferase family 1" evidence="1">
    <location>
        <begin position="202"/>
        <end position="389"/>
    </location>
</feature>
<dbReference type="InterPro" id="IPR001296">
    <property type="entry name" value="Glyco_trans_1"/>
</dbReference>
<proteinExistence type="predicted"/>
<name>A0A401IG37_APHSA</name>
<evidence type="ECO:0000313" key="4">
    <source>
        <dbReference type="Proteomes" id="UP000287247"/>
    </source>
</evidence>
<gene>
    <name evidence="3" type="ORF">AsFPU1_1656</name>
</gene>
<reference evidence="4" key="1">
    <citation type="submission" date="2017-05" db="EMBL/GenBank/DDBJ databases">
        <title>Physiological properties and genetic analysis related to exopolysaccharide production of fresh-water unicellular cyanobacterium Aphanothece sacrum, Suizenji Nori, that has been cultured as a food source in Japan.</title>
        <authorList>
            <person name="Kanesaki Y."/>
            <person name="Yoshikawa S."/>
            <person name="Ohki K."/>
        </authorList>
    </citation>
    <scope>NUCLEOTIDE SEQUENCE [LARGE SCALE GENOMIC DNA]</scope>
    <source>
        <strain evidence="4">FPU1</strain>
    </source>
</reference>
<dbReference type="Proteomes" id="UP000287247">
    <property type="component" value="Unassembled WGS sequence"/>
</dbReference>
<dbReference type="SUPFAM" id="SSF53756">
    <property type="entry name" value="UDP-Glycosyltransferase/glycogen phosphorylase"/>
    <property type="match status" value="1"/>
</dbReference>
<evidence type="ECO:0000313" key="3">
    <source>
        <dbReference type="EMBL" id="GBF80255.1"/>
    </source>
</evidence>
<evidence type="ECO:0000259" key="1">
    <source>
        <dbReference type="Pfam" id="PF00534"/>
    </source>
</evidence>
<dbReference type="GO" id="GO:0016757">
    <property type="term" value="F:glycosyltransferase activity"/>
    <property type="evidence" value="ECO:0007669"/>
    <property type="project" value="InterPro"/>
</dbReference>
<keyword evidence="4" id="KW-1185">Reference proteome</keyword>
<dbReference type="Pfam" id="PF00534">
    <property type="entry name" value="Glycos_transf_1"/>
    <property type="match status" value="1"/>
</dbReference>
<dbReference type="InterPro" id="IPR028098">
    <property type="entry name" value="Glyco_trans_4-like_N"/>
</dbReference>
<protein>
    <submittedName>
        <fullName evidence="3">Glycosyl transferase</fullName>
    </submittedName>
</protein>
<comment type="caution">
    <text evidence="3">The sequence shown here is derived from an EMBL/GenBank/DDBJ whole genome shotgun (WGS) entry which is preliminary data.</text>
</comment>
<keyword evidence="3" id="KW-0808">Transferase</keyword>
<dbReference type="OrthoDB" id="9787111at2"/>
<dbReference type="PANTHER" id="PTHR12526">
    <property type="entry name" value="GLYCOSYLTRANSFERASE"/>
    <property type="match status" value="1"/>
</dbReference>
<sequence length="420" mass="48277">MKIAFFDYIWTLAEPPKFGSGILCYQLALRLACSNDVIFYGSKSSEHKELEYFEDGITYQRIPTNLIDKILGWLRVLDEWKILPKKRPFYASILCDFRYYWQIAKNLQLQNCDIIQINFTFHIAPLIRALNPQAKIVVYLQTEWLTQLDHQMVERQLQGVNMVIGCSDYITNKIRNQFPNIPCETVYNGVDINHFNVNPDIKKNNDIVTLLFVGRVSPEKGIHILLEAFNKVIEKYPQVQLKIVGPEGKDGVLPLQMLDTEELYTQNLIPFYTGKYSQQLREIISVNASSSVFFVGPVEQLDLVKYYQEADIFVFPSVWNEPFGIPLIEAMAMELPVVATYSGAFPEIVEEQKTGLLVERANPNALANAILQLLDNKNIRHTMGKAGRNKVVKQFTWEKISENLLSKYTNVNPSISNEFC</sequence>
<dbReference type="Gene3D" id="3.40.50.2000">
    <property type="entry name" value="Glycogen Phosphorylase B"/>
    <property type="match status" value="2"/>
</dbReference>
<dbReference type="Pfam" id="PF13439">
    <property type="entry name" value="Glyco_transf_4"/>
    <property type="match status" value="1"/>
</dbReference>
<accession>A0A401IG37</accession>
<dbReference type="PANTHER" id="PTHR12526:SF638">
    <property type="entry name" value="SPORE COAT PROTEIN SA"/>
    <property type="match status" value="1"/>
</dbReference>
<dbReference type="EMBL" id="BDQK01000006">
    <property type="protein sequence ID" value="GBF80255.1"/>
    <property type="molecule type" value="Genomic_DNA"/>
</dbReference>
<feature type="domain" description="Glycosyltransferase subfamily 4-like N-terminal" evidence="2">
    <location>
        <begin position="86"/>
        <end position="193"/>
    </location>
</feature>
<dbReference type="AlphaFoldDB" id="A0A401IG37"/>
<evidence type="ECO:0000259" key="2">
    <source>
        <dbReference type="Pfam" id="PF13439"/>
    </source>
</evidence>
<organism evidence="3 4">
    <name type="scientific">Aphanothece sacrum FPU1</name>
    <dbReference type="NCBI Taxonomy" id="1920663"/>
    <lineage>
        <taxon>Bacteria</taxon>
        <taxon>Bacillati</taxon>
        <taxon>Cyanobacteriota</taxon>
        <taxon>Cyanophyceae</taxon>
        <taxon>Oscillatoriophycideae</taxon>
        <taxon>Chroococcales</taxon>
        <taxon>Aphanothecaceae</taxon>
        <taxon>Aphanothece</taxon>
    </lineage>
</organism>
<dbReference type="CDD" id="cd03801">
    <property type="entry name" value="GT4_PimA-like"/>
    <property type="match status" value="1"/>
</dbReference>
<dbReference type="RefSeq" id="WP_124971698.1">
    <property type="nucleotide sequence ID" value="NZ_BDQK01000006.1"/>
</dbReference>